<dbReference type="EMBL" id="AWUE01017909">
    <property type="protein sequence ID" value="OMO83931.1"/>
    <property type="molecule type" value="Genomic_DNA"/>
</dbReference>
<organism evidence="1 2">
    <name type="scientific">Corchorus olitorius</name>
    <dbReference type="NCBI Taxonomy" id="93759"/>
    <lineage>
        <taxon>Eukaryota</taxon>
        <taxon>Viridiplantae</taxon>
        <taxon>Streptophyta</taxon>
        <taxon>Embryophyta</taxon>
        <taxon>Tracheophyta</taxon>
        <taxon>Spermatophyta</taxon>
        <taxon>Magnoliopsida</taxon>
        <taxon>eudicotyledons</taxon>
        <taxon>Gunneridae</taxon>
        <taxon>Pentapetalae</taxon>
        <taxon>rosids</taxon>
        <taxon>malvids</taxon>
        <taxon>Malvales</taxon>
        <taxon>Malvaceae</taxon>
        <taxon>Grewioideae</taxon>
        <taxon>Apeibeae</taxon>
        <taxon>Corchorus</taxon>
    </lineage>
</organism>
<evidence type="ECO:0000313" key="2">
    <source>
        <dbReference type="Proteomes" id="UP000187203"/>
    </source>
</evidence>
<gene>
    <name evidence="1" type="ORF">COLO4_22312</name>
</gene>
<protein>
    <submittedName>
        <fullName evidence="1">Uncharacterized protein</fullName>
    </submittedName>
</protein>
<name>A0A1R3IMZ6_9ROSI</name>
<proteinExistence type="predicted"/>
<dbReference type="AlphaFoldDB" id="A0A1R3IMZ6"/>
<evidence type="ECO:0000313" key="1">
    <source>
        <dbReference type="EMBL" id="OMO83931.1"/>
    </source>
</evidence>
<sequence length="39" mass="4669">MRYLKDLKRTIGIAWRMSRKQLEDFGVKVWGGEEYSFSS</sequence>
<comment type="caution">
    <text evidence="1">The sequence shown here is derived from an EMBL/GenBank/DDBJ whole genome shotgun (WGS) entry which is preliminary data.</text>
</comment>
<accession>A0A1R3IMZ6</accession>
<reference evidence="2" key="1">
    <citation type="submission" date="2013-09" db="EMBL/GenBank/DDBJ databases">
        <title>Corchorus olitorius genome sequencing.</title>
        <authorList>
            <person name="Alam M."/>
            <person name="Haque M.S."/>
            <person name="Islam M.S."/>
            <person name="Emdad E.M."/>
            <person name="Islam M.M."/>
            <person name="Ahmed B."/>
            <person name="Halim A."/>
            <person name="Hossen Q.M.M."/>
            <person name="Hossain M.Z."/>
            <person name="Ahmed R."/>
            <person name="Khan M.M."/>
            <person name="Islam R."/>
            <person name="Rashid M.M."/>
            <person name="Khan S.A."/>
            <person name="Rahman M.S."/>
            <person name="Alam M."/>
            <person name="Yahiya A.S."/>
            <person name="Khan M.S."/>
            <person name="Azam M.S."/>
            <person name="Haque T."/>
            <person name="Lashkar M.Z.H."/>
            <person name="Akhand A.I."/>
            <person name="Morshed G."/>
            <person name="Roy S."/>
            <person name="Uddin K.S."/>
            <person name="Rabeya T."/>
            <person name="Hossain A.S."/>
            <person name="Chowdhury A."/>
            <person name="Snigdha A.R."/>
            <person name="Mortoza M.S."/>
            <person name="Matin S.A."/>
            <person name="Hoque S.M.E."/>
            <person name="Islam M.K."/>
            <person name="Roy D.K."/>
            <person name="Haider R."/>
            <person name="Moosa M.M."/>
            <person name="Elias S.M."/>
            <person name="Hasan A.M."/>
            <person name="Jahan S."/>
            <person name="Shafiuddin M."/>
            <person name="Mahmood N."/>
            <person name="Shommy N.S."/>
        </authorList>
    </citation>
    <scope>NUCLEOTIDE SEQUENCE [LARGE SCALE GENOMIC DNA]</scope>
    <source>
        <strain evidence="2">cv. O-4</strain>
    </source>
</reference>
<keyword evidence="2" id="KW-1185">Reference proteome</keyword>
<dbReference type="Proteomes" id="UP000187203">
    <property type="component" value="Unassembled WGS sequence"/>
</dbReference>